<sequence length="81" mass="8929">MLARHLGGGLGDAGLQRAVFRDHLGKAHQRKLFHWEQRGQALGLHQRATDAGEGDTRLQGLEPRHQGRAKPVARGFTGDQE</sequence>
<organism evidence="2">
    <name type="scientific">mine drainage metagenome</name>
    <dbReference type="NCBI Taxonomy" id="410659"/>
    <lineage>
        <taxon>unclassified sequences</taxon>
        <taxon>metagenomes</taxon>
        <taxon>ecological metagenomes</taxon>
    </lineage>
</organism>
<protein>
    <submittedName>
        <fullName evidence="2">Uncharacterized protein</fullName>
    </submittedName>
</protein>
<proteinExistence type="predicted"/>
<comment type="caution">
    <text evidence="2">The sequence shown here is derived from an EMBL/GenBank/DDBJ whole genome shotgun (WGS) entry which is preliminary data.</text>
</comment>
<feature type="region of interest" description="Disordered" evidence="1">
    <location>
        <begin position="44"/>
        <end position="81"/>
    </location>
</feature>
<gene>
    <name evidence="2" type="ORF">GALL_528680</name>
</gene>
<feature type="compositionally biased region" description="Basic and acidic residues" evidence="1">
    <location>
        <begin position="47"/>
        <end position="56"/>
    </location>
</feature>
<evidence type="ECO:0000313" key="2">
    <source>
        <dbReference type="EMBL" id="OIQ65574.1"/>
    </source>
</evidence>
<accession>A0A1J5P343</accession>
<evidence type="ECO:0000256" key="1">
    <source>
        <dbReference type="SAM" id="MobiDB-lite"/>
    </source>
</evidence>
<name>A0A1J5P343_9ZZZZ</name>
<reference evidence="2" key="1">
    <citation type="submission" date="2016-10" db="EMBL/GenBank/DDBJ databases">
        <title>Sequence of Gallionella enrichment culture.</title>
        <authorList>
            <person name="Poehlein A."/>
            <person name="Muehling M."/>
            <person name="Daniel R."/>
        </authorList>
    </citation>
    <scope>NUCLEOTIDE SEQUENCE</scope>
</reference>
<dbReference type="AlphaFoldDB" id="A0A1J5P343"/>
<dbReference type="EMBL" id="MLJW01007217">
    <property type="protein sequence ID" value="OIQ65574.1"/>
    <property type="molecule type" value="Genomic_DNA"/>
</dbReference>